<dbReference type="AlphaFoldDB" id="A0A9P0E3C2"/>
<organism evidence="3 4">
    <name type="scientific">Diabrotica balteata</name>
    <name type="common">Banded cucumber beetle</name>
    <dbReference type="NCBI Taxonomy" id="107213"/>
    <lineage>
        <taxon>Eukaryota</taxon>
        <taxon>Metazoa</taxon>
        <taxon>Ecdysozoa</taxon>
        <taxon>Arthropoda</taxon>
        <taxon>Hexapoda</taxon>
        <taxon>Insecta</taxon>
        <taxon>Pterygota</taxon>
        <taxon>Neoptera</taxon>
        <taxon>Endopterygota</taxon>
        <taxon>Coleoptera</taxon>
        <taxon>Polyphaga</taxon>
        <taxon>Cucujiformia</taxon>
        <taxon>Chrysomeloidea</taxon>
        <taxon>Chrysomelidae</taxon>
        <taxon>Galerucinae</taxon>
        <taxon>Diabroticina</taxon>
        <taxon>Diabroticites</taxon>
        <taxon>Diabrotica</taxon>
    </lineage>
</organism>
<keyword evidence="1" id="KW-0175">Coiled coil</keyword>
<feature type="region of interest" description="Disordered" evidence="2">
    <location>
        <begin position="543"/>
        <end position="568"/>
    </location>
</feature>
<evidence type="ECO:0000256" key="1">
    <source>
        <dbReference type="SAM" id="Coils"/>
    </source>
</evidence>
<evidence type="ECO:0000256" key="2">
    <source>
        <dbReference type="SAM" id="MobiDB-lite"/>
    </source>
</evidence>
<dbReference type="Proteomes" id="UP001153709">
    <property type="component" value="Chromosome 2"/>
</dbReference>
<name>A0A9P0E3C2_DIABA</name>
<protein>
    <submittedName>
        <fullName evidence="3">Uncharacterized protein</fullName>
    </submittedName>
</protein>
<gene>
    <name evidence="3" type="ORF">DIABBA_LOCUS4184</name>
</gene>
<keyword evidence="4" id="KW-1185">Reference proteome</keyword>
<accession>A0A9P0E3C2</accession>
<feature type="region of interest" description="Disordered" evidence="2">
    <location>
        <begin position="761"/>
        <end position="781"/>
    </location>
</feature>
<evidence type="ECO:0000313" key="4">
    <source>
        <dbReference type="Proteomes" id="UP001153709"/>
    </source>
</evidence>
<evidence type="ECO:0000313" key="3">
    <source>
        <dbReference type="EMBL" id="CAH1261177.1"/>
    </source>
</evidence>
<sequence>ICQFDISIFKNFSILKFVAMFEDENQIKESTNPDPIASCICGKVCCECNNGPAVIETTKKTMSTGDNNYKIELDKSLYVKQREYFLKTCEVPTFTDAKMTLGNLATFVYDNCEPGLKPYIPSEPQMPYGDLWVSPSDLLIPHVGLKAPLTRKHVQALTHEGILDIGYKIELQFIKELEEKKQEALENQKEELTIEFQESIYHIIKDAEAKERANCQRELTRITEEFEQKLNDEITAMQADLETEFSTFSETHDARIISMWENKLHEAVEETTKNITKKFLDELAKQEQILSMHFKAQMAKLEMRRIYEKEKMKHEHKKELQHAKHRLECRNLAHMMYILCMERRKCCEEKMALEDYYKKKVEGLSNKIVDHKTNIKNLKKKVQKQVKEVQLRETCVLEILKQYQKFISFALRAAPTQAEFLLCIDKLMVFELTDSQSKLKQISSEDLGLHGILPWPQMTPSYETIEEDPRIVEDHHPFMTTSMSKEKEDMVLPVFGFQNNLYIREDFQNVPQEFKSTPRDDLWSEDVEFVLKTLRLSISSEKGIDTDPSGSGVPSEMLKKGSKGADRSSTIQFKDRETSNEKLIQVPSVDDVSRVISVEECESLKDRIDTKSSLKYTTPIINPIDHSQVGRVETNPLLLGTQSSLEVFAKKYNIQLKQSDYCATIPETKEEEEEAEDPETIEQFHRFSEKSRDTSVYIKSVESFRPTKGSLTPQRTSNEAKDKIALPTTISGKIPVETRDSFILRQTYLAKVQPRFSVSPNDSIEIKKDSPRNTLTKKKSSKLSLARDSVEMLRESRTLLNQPTICATCRKKEAKEKEIVGRKCDNCCKSKDSIEVLSGGVIPKIIKMDDKENVASKIKVSHIEMIPVEEKVTHEVPFKSKPSAVGDDSYEKLSALYKPQGKRKSKVNKKRKFEDKCKKLKLSPKARIAGDLKGIEHLQTVEEFTADRMKSFITILSNHPHLIKMFTACQR</sequence>
<dbReference type="EMBL" id="OU898277">
    <property type="protein sequence ID" value="CAH1261177.1"/>
    <property type="molecule type" value="Genomic_DNA"/>
</dbReference>
<feature type="coiled-coil region" evidence="1">
    <location>
        <begin position="167"/>
        <end position="225"/>
    </location>
</feature>
<feature type="coiled-coil region" evidence="1">
    <location>
        <begin position="361"/>
        <end position="392"/>
    </location>
</feature>
<reference evidence="3" key="1">
    <citation type="submission" date="2022-01" db="EMBL/GenBank/DDBJ databases">
        <authorList>
            <person name="King R."/>
        </authorList>
    </citation>
    <scope>NUCLEOTIDE SEQUENCE</scope>
</reference>
<proteinExistence type="predicted"/>
<feature type="non-terminal residue" evidence="3">
    <location>
        <position position="1"/>
    </location>
</feature>
<feature type="compositionally biased region" description="Basic and acidic residues" evidence="2">
    <location>
        <begin position="557"/>
        <end position="566"/>
    </location>
</feature>
<dbReference type="OrthoDB" id="8196513at2759"/>